<gene>
    <name evidence="1" type="ORF">SAMN05216456_0538</name>
</gene>
<dbReference type="EMBL" id="FPCK01000001">
    <property type="protein sequence ID" value="SFV28531.1"/>
    <property type="molecule type" value="Genomic_DNA"/>
</dbReference>
<sequence>MFGLGLGLRSSTLALPALLVPPTLPQGQNYLTWRGRSLLFRSRPLIHQVS</sequence>
<accession>A0A1I7N1K1</accession>
<dbReference type="STRING" id="429728.SAMN05216456_0538"/>
<dbReference type="Proteomes" id="UP000199074">
    <property type="component" value="Unassembled WGS sequence"/>
</dbReference>
<proteinExistence type="predicted"/>
<protein>
    <submittedName>
        <fullName evidence="1">Uncharacterized protein</fullName>
    </submittedName>
</protein>
<dbReference type="AlphaFoldDB" id="A0A1I7N1K1"/>
<name>A0A1I7N1K1_9HYPH</name>
<evidence type="ECO:0000313" key="1">
    <source>
        <dbReference type="EMBL" id="SFV28531.1"/>
    </source>
</evidence>
<reference evidence="1 2" key="1">
    <citation type="submission" date="2016-10" db="EMBL/GenBank/DDBJ databases">
        <authorList>
            <person name="de Groot N.N."/>
        </authorList>
    </citation>
    <scope>NUCLEOTIDE SEQUENCE [LARGE SCALE GENOMIC DNA]</scope>
    <source>
        <strain evidence="1 2">IPL20</strain>
    </source>
</reference>
<keyword evidence="2" id="KW-1185">Reference proteome</keyword>
<evidence type="ECO:0000313" key="2">
    <source>
        <dbReference type="Proteomes" id="UP000199074"/>
    </source>
</evidence>
<organism evidence="1 2">
    <name type="scientific">Devosia crocina</name>
    <dbReference type="NCBI Taxonomy" id="429728"/>
    <lineage>
        <taxon>Bacteria</taxon>
        <taxon>Pseudomonadati</taxon>
        <taxon>Pseudomonadota</taxon>
        <taxon>Alphaproteobacteria</taxon>
        <taxon>Hyphomicrobiales</taxon>
        <taxon>Devosiaceae</taxon>
        <taxon>Devosia</taxon>
    </lineage>
</organism>